<evidence type="ECO:0000256" key="1">
    <source>
        <dbReference type="SAM" id="MobiDB-lite"/>
    </source>
</evidence>
<feature type="region of interest" description="Disordered" evidence="1">
    <location>
        <begin position="1"/>
        <end position="44"/>
    </location>
</feature>
<accession>A0A9W4SFS0</accession>
<gene>
    <name evidence="2" type="ORF">FWILDA_LOCUS3314</name>
</gene>
<dbReference type="EMBL" id="CAMKVN010000432">
    <property type="protein sequence ID" value="CAI2167903.1"/>
    <property type="molecule type" value="Genomic_DNA"/>
</dbReference>
<organism evidence="2 3">
    <name type="scientific">Funneliformis geosporum</name>
    <dbReference type="NCBI Taxonomy" id="1117311"/>
    <lineage>
        <taxon>Eukaryota</taxon>
        <taxon>Fungi</taxon>
        <taxon>Fungi incertae sedis</taxon>
        <taxon>Mucoromycota</taxon>
        <taxon>Glomeromycotina</taxon>
        <taxon>Glomeromycetes</taxon>
        <taxon>Glomerales</taxon>
        <taxon>Glomeraceae</taxon>
        <taxon>Funneliformis</taxon>
    </lineage>
</organism>
<sequence length="128" mass="14495">MTKQALQKELLEKVKPGAKPSDIKRLKRSKSAGDIPTAPPLPNLAQENQQLKDQLARLKATPPNLFLSGLLETKQQELEKVRKESETKSNTIRLLRENLERDTKEQEIGELKKQLDNSLEARTKALSD</sequence>
<proteinExistence type="predicted"/>
<name>A0A9W4SFS0_9GLOM</name>
<dbReference type="AlphaFoldDB" id="A0A9W4SFS0"/>
<dbReference type="Proteomes" id="UP001153678">
    <property type="component" value="Unassembled WGS sequence"/>
</dbReference>
<reference evidence="2" key="1">
    <citation type="submission" date="2022-08" db="EMBL/GenBank/DDBJ databases">
        <authorList>
            <person name="Kallberg Y."/>
            <person name="Tangrot J."/>
            <person name="Rosling A."/>
        </authorList>
    </citation>
    <scope>NUCLEOTIDE SEQUENCE</scope>
    <source>
        <strain evidence="2">Wild A</strain>
    </source>
</reference>
<dbReference type="OrthoDB" id="10585836at2759"/>
<evidence type="ECO:0000313" key="2">
    <source>
        <dbReference type="EMBL" id="CAI2167903.1"/>
    </source>
</evidence>
<protein>
    <submittedName>
        <fullName evidence="2">1494_t:CDS:1</fullName>
    </submittedName>
</protein>
<comment type="caution">
    <text evidence="2">The sequence shown here is derived from an EMBL/GenBank/DDBJ whole genome shotgun (WGS) entry which is preliminary data.</text>
</comment>
<evidence type="ECO:0000313" key="3">
    <source>
        <dbReference type="Proteomes" id="UP001153678"/>
    </source>
</evidence>
<keyword evidence="3" id="KW-1185">Reference proteome</keyword>